<accession>K0BDI8</accession>
<gene>
    <name evidence="1" type="ORF">NSED_06585</name>
</gene>
<proteinExistence type="predicted"/>
<dbReference type="Proteomes" id="UP000006100">
    <property type="component" value="Chromosome"/>
</dbReference>
<organism evidence="1 2">
    <name type="scientific">Candidatus Nitrosopumilus sediminis</name>
    <dbReference type="NCBI Taxonomy" id="1229909"/>
    <lineage>
        <taxon>Archaea</taxon>
        <taxon>Nitrososphaerota</taxon>
        <taxon>Nitrososphaeria</taxon>
        <taxon>Nitrosopumilales</taxon>
        <taxon>Nitrosopumilaceae</taxon>
        <taxon>Nitrosopumilus</taxon>
    </lineage>
</organism>
<dbReference type="EMBL" id="CP003843">
    <property type="protein sequence ID" value="AFS83115.1"/>
    <property type="molecule type" value="Genomic_DNA"/>
</dbReference>
<evidence type="ECO:0000313" key="2">
    <source>
        <dbReference type="Proteomes" id="UP000006100"/>
    </source>
</evidence>
<dbReference type="AlphaFoldDB" id="K0BDI8"/>
<dbReference type="HOGENOM" id="CLU_2534500_0_0_2"/>
<dbReference type="KEGG" id="nir:NSED_06585"/>
<keyword evidence="2" id="KW-1185">Reference proteome</keyword>
<sequence length="83" mass="9208">MTEIANTVKNPVFIPKIKKSKDTSSPGLPADRLDNVIFSGEAKRGTLKIAFVRNKTNIVTDTVLTRFCKRGNLTRIALPRIIP</sequence>
<protein>
    <submittedName>
        <fullName evidence="1">Uncharacterized protein</fullName>
    </submittedName>
</protein>
<reference evidence="1 2" key="1">
    <citation type="journal article" date="2012" name="J. Bacteriol.">
        <title>Draft Genome Sequence of an Ammonia-Oxidizing Archaeon, "Candidatus Nitrosopumilus sediminis" AR2, from Svalbard in the Arctic Circle.</title>
        <authorList>
            <person name="Park S.J."/>
            <person name="Kim J.G."/>
            <person name="Jung M.Y."/>
            <person name="Kim S.J."/>
            <person name="Cha I.T."/>
            <person name="Ghai R."/>
            <person name="Martin-Cuadrado A.B."/>
            <person name="Rodriguez-Valera F."/>
            <person name="Rhee S.K."/>
        </authorList>
    </citation>
    <scope>NUCLEOTIDE SEQUENCE [LARGE SCALE GENOMIC DNA]</scope>
    <source>
        <strain evidence="1 2">AR2</strain>
    </source>
</reference>
<evidence type="ECO:0000313" key="1">
    <source>
        <dbReference type="EMBL" id="AFS83115.1"/>
    </source>
</evidence>
<name>K0BDI8_9ARCH</name>